<evidence type="ECO:0000313" key="2">
    <source>
        <dbReference type="EMBL" id="GLI36168.1"/>
    </source>
</evidence>
<name>A0A9W6FWL0_9BACT</name>
<dbReference type="AlphaFoldDB" id="A0A9W6FWL0"/>
<keyword evidence="3" id="KW-1185">Reference proteome</keyword>
<feature type="region of interest" description="Disordered" evidence="1">
    <location>
        <begin position="97"/>
        <end position="146"/>
    </location>
</feature>
<organism evidence="2 3">
    <name type="scientific">Desulforhabdus amnigena</name>
    <dbReference type="NCBI Taxonomy" id="40218"/>
    <lineage>
        <taxon>Bacteria</taxon>
        <taxon>Pseudomonadati</taxon>
        <taxon>Thermodesulfobacteriota</taxon>
        <taxon>Syntrophobacteria</taxon>
        <taxon>Syntrophobacterales</taxon>
        <taxon>Syntrophobacteraceae</taxon>
        <taxon>Desulforhabdus</taxon>
    </lineage>
</organism>
<accession>A0A9W6FWL0</accession>
<evidence type="ECO:0000256" key="1">
    <source>
        <dbReference type="SAM" id="MobiDB-lite"/>
    </source>
</evidence>
<proteinExistence type="predicted"/>
<gene>
    <name evidence="2" type="ORF">DAMNIGENAA_36010</name>
</gene>
<reference evidence="2" key="1">
    <citation type="submission" date="2022-12" db="EMBL/GenBank/DDBJ databases">
        <title>Reference genome sequencing for broad-spectrum identification of bacterial and archaeal isolates by mass spectrometry.</title>
        <authorList>
            <person name="Sekiguchi Y."/>
            <person name="Tourlousse D.M."/>
        </authorList>
    </citation>
    <scope>NUCLEOTIDE SEQUENCE</scope>
    <source>
        <strain evidence="2">ASRB1</strain>
    </source>
</reference>
<protein>
    <recommendedName>
        <fullName evidence="4">Periplasmic heavy metal sensor</fullName>
    </recommendedName>
</protein>
<dbReference type="Proteomes" id="UP001144372">
    <property type="component" value="Unassembled WGS sequence"/>
</dbReference>
<evidence type="ECO:0000313" key="3">
    <source>
        <dbReference type="Proteomes" id="UP001144372"/>
    </source>
</evidence>
<dbReference type="PROSITE" id="PS51257">
    <property type="entry name" value="PROKAR_LIPOPROTEIN"/>
    <property type="match status" value="1"/>
</dbReference>
<sequence length="146" mass="16934">MKKLKLWTGLLALFLSGCFIGAMGAWMAGEYHIMNVLHHDRGDIPRIIIDKLTRELDLNESQKARITEIVCRTHAELMDLHRRTQPEREQILERSTLQMKAELSPEQQKKLDALHQEMEERRAKRKPGSKDESGNPCESSPQEFKN</sequence>
<dbReference type="RefSeq" id="WP_281796381.1">
    <property type="nucleotide sequence ID" value="NZ_BSDR01000001.1"/>
</dbReference>
<evidence type="ECO:0008006" key="4">
    <source>
        <dbReference type="Google" id="ProtNLM"/>
    </source>
</evidence>
<feature type="compositionally biased region" description="Polar residues" evidence="1">
    <location>
        <begin position="136"/>
        <end position="146"/>
    </location>
</feature>
<dbReference type="EMBL" id="BSDR01000001">
    <property type="protein sequence ID" value="GLI36168.1"/>
    <property type="molecule type" value="Genomic_DNA"/>
</dbReference>
<feature type="compositionally biased region" description="Basic and acidic residues" evidence="1">
    <location>
        <begin position="107"/>
        <end position="133"/>
    </location>
</feature>
<comment type="caution">
    <text evidence="2">The sequence shown here is derived from an EMBL/GenBank/DDBJ whole genome shotgun (WGS) entry which is preliminary data.</text>
</comment>